<comment type="subunit">
    <text evidence="6">Homotetramer.</text>
</comment>
<dbReference type="CDD" id="cd04413">
    <property type="entry name" value="NDPk_I"/>
    <property type="match status" value="1"/>
</dbReference>
<keyword evidence="6" id="KW-0547">Nucleotide-binding</keyword>
<evidence type="ECO:0000256" key="5">
    <source>
        <dbReference type="ARBA" id="ARBA00023080"/>
    </source>
</evidence>
<keyword evidence="6" id="KW-0460">Magnesium</keyword>
<reference evidence="11" key="1">
    <citation type="submission" date="2016-06" db="EMBL/GenBank/DDBJ databases">
        <title>Four novel species of enterococci isolated from chicken manure.</title>
        <authorList>
            <person name="Van Tyne D."/>
        </authorList>
    </citation>
    <scope>NUCLEOTIDE SEQUENCE [LARGE SCALE GENOMIC DNA]</scope>
    <source>
        <strain evidence="11">JM9A</strain>
    </source>
</reference>
<comment type="catalytic activity">
    <reaction evidence="6">
        <text>a ribonucleoside 5'-diphosphate + ATP = a ribonucleoside 5'-triphosphate + ADP</text>
        <dbReference type="Rhea" id="RHEA:18113"/>
        <dbReference type="ChEBI" id="CHEBI:30616"/>
        <dbReference type="ChEBI" id="CHEBI:57930"/>
        <dbReference type="ChEBI" id="CHEBI:61557"/>
        <dbReference type="ChEBI" id="CHEBI:456216"/>
        <dbReference type="EC" id="2.7.4.6"/>
    </reaction>
</comment>
<feature type="binding site" evidence="6 7">
    <location>
        <position position="102"/>
    </location>
    <ligand>
        <name>ATP</name>
        <dbReference type="ChEBI" id="CHEBI:30616"/>
    </ligand>
</feature>
<dbReference type="PRINTS" id="PR01243">
    <property type="entry name" value="NUCDPKINASE"/>
</dbReference>
<evidence type="ECO:0000313" key="10">
    <source>
        <dbReference type="EMBL" id="MEO1781659.1"/>
    </source>
</evidence>
<feature type="binding site" evidence="6 7">
    <location>
        <position position="85"/>
    </location>
    <ligand>
        <name>ATP</name>
        <dbReference type="ChEBI" id="CHEBI:30616"/>
    </ligand>
</feature>
<keyword evidence="6" id="KW-0067">ATP-binding</keyword>
<comment type="cofactor">
    <cofactor evidence="1 6">
        <name>Mg(2+)</name>
        <dbReference type="ChEBI" id="CHEBI:18420"/>
    </cofactor>
</comment>
<dbReference type="PANTHER" id="PTHR11349">
    <property type="entry name" value="NUCLEOSIDE DIPHOSPHATE KINASE"/>
    <property type="match status" value="1"/>
</dbReference>
<feature type="domain" description="Nucleoside diphosphate kinase-like" evidence="9">
    <location>
        <begin position="1"/>
        <end position="138"/>
    </location>
</feature>
<dbReference type="NCBIfam" id="NF001908">
    <property type="entry name" value="PRK00668.1"/>
    <property type="match status" value="1"/>
</dbReference>
<proteinExistence type="inferred from homology"/>
<feature type="binding site" evidence="6 7">
    <location>
        <position position="112"/>
    </location>
    <ligand>
        <name>ATP</name>
        <dbReference type="ChEBI" id="CHEBI:30616"/>
    </ligand>
</feature>
<evidence type="ECO:0000256" key="8">
    <source>
        <dbReference type="RuleBase" id="RU004011"/>
    </source>
</evidence>
<dbReference type="PROSITE" id="PS51374">
    <property type="entry name" value="NDPK_LIKE"/>
    <property type="match status" value="1"/>
</dbReference>
<keyword evidence="6" id="KW-0479">Metal-binding</keyword>
<organism evidence="10 11">
    <name type="scientific">Enterococcus diestrammenae</name>
    <dbReference type="NCBI Taxonomy" id="1155073"/>
    <lineage>
        <taxon>Bacteria</taxon>
        <taxon>Bacillati</taxon>
        <taxon>Bacillota</taxon>
        <taxon>Bacilli</taxon>
        <taxon>Lactobacillales</taxon>
        <taxon>Enterococcaceae</taxon>
        <taxon>Enterococcus</taxon>
    </lineage>
</organism>
<evidence type="ECO:0000256" key="4">
    <source>
        <dbReference type="ARBA" id="ARBA00022777"/>
    </source>
</evidence>
<protein>
    <recommendedName>
        <fullName evidence="6">Nucleoside diphosphate kinase</fullName>
        <shortName evidence="6">NDK</shortName>
        <shortName evidence="6">NDP kinase</shortName>
        <ecNumber evidence="6">2.7.4.6</ecNumber>
    </recommendedName>
    <alternativeName>
        <fullName evidence="6">Nucleoside-2-P kinase</fullName>
    </alternativeName>
</protein>
<dbReference type="EC" id="2.7.4.6" evidence="6"/>
<evidence type="ECO:0000313" key="11">
    <source>
        <dbReference type="Proteomes" id="UP001429357"/>
    </source>
</evidence>
<comment type="similarity">
    <text evidence="2 6 7 8">Belongs to the NDK family.</text>
</comment>
<dbReference type="InterPro" id="IPR036850">
    <property type="entry name" value="NDK-like_dom_sf"/>
</dbReference>
<feature type="active site" description="Pros-phosphohistidine intermediate" evidence="6 7">
    <location>
        <position position="115"/>
    </location>
</feature>
<feature type="binding site" evidence="6 7">
    <location>
        <position position="91"/>
    </location>
    <ligand>
        <name>ATP</name>
        <dbReference type="ChEBI" id="CHEBI:30616"/>
    </ligand>
</feature>
<comment type="catalytic activity">
    <reaction evidence="6">
        <text>a 2'-deoxyribonucleoside 5'-diphosphate + ATP = a 2'-deoxyribonucleoside 5'-triphosphate + ADP</text>
        <dbReference type="Rhea" id="RHEA:44640"/>
        <dbReference type="ChEBI" id="CHEBI:30616"/>
        <dbReference type="ChEBI" id="CHEBI:61560"/>
        <dbReference type="ChEBI" id="CHEBI:73316"/>
        <dbReference type="ChEBI" id="CHEBI:456216"/>
        <dbReference type="EC" id="2.7.4.6"/>
    </reaction>
</comment>
<keyword evidence="11" id="KW-1185">Reference proteome</keyword>
<comment type="function">
    <text evidence="6">Major role in the synthesis of nucleoside triphosphates other than ATP. The ATP gamma phosphate is transferred to the NDP beta phosphate via a ping-pong mechanism, using a phosphorylated active-site intermediate.</text>
</comment>
<dbReference type="HAMAP" id="MF_00451">
    <property type="entry name" value="NDP_kinase"/>
    <property type="match status" value="1"/>
</dbReference>
<feature type="binding site" evidence="6 7">
    <location>
        <position position="57"/>
    </location>
    <ligand>
        <name>ATP</name>
        <dbReference type="ChEBI" id="CHEBI:30616"/>
    </ligand>
</feature>
<evidence type="ECO:0000256" key="7">
    <source>
        <dbReference type="PROSITE-ProRule" id="PRU00706"/>
    </source>
</evidence>
<name>A0ABV0F0S0_9ENTE</name>
<dbReference type="SMART" id="SM00562">
    <property type="entry name" value="NDK"/>
    <property type="match status" value="1"/>
</dbReference>
<accession>A0ABV0F0S0</accession>
<comment type="subcellular location">
    <subcellularLocation>
        <location evidence="6">Cytoplasm</location>
    </subcellularLocation>
</comment>
<keyword evidence="5 6" id="KW-0546">Nucleotide metabolism</keyword>
<evidence type="ECO:0000256" key="6">
    <source>
        <dbReference type="HAMAP-Rule" id="MF_00451"/>
    </source>
</evidence>
<dbReference type="RefSeq" id="WP_161868382.1">
    <property type="nucleotide sequence ID" value="NZ_JAQFAM010000002.1"/>
</dbReference>
<dbReference type="Proteomes" id="UP001429357">
    <property type="component" value="Unassembled WGS sequence"/>
</dbReference>
<dbReference type="InterPro" id="IPR034907">
    <property type="entry name" value="NDK-like_dom"/>
</dbReference>
<keyword evidence="6" id="KW-0963">Cytoplasm</keyword>
<dbReference type="EMBL" id="MAEI02000001">
    <property type="protein sequence ID" value="MEO1781659.1"/>
    <property type="molecule type" value="Genomic_DNA"/>
</dbReference>
<dbReference type="SUPFAM" id="SSF54919">
    <property type="entry name" value="Nucleoside diphosphate kinase, NDK"/>
    <property type="match status" value="1"/>
</dbReference>
<keyword evidence="4 6" id="KW-0418">Kinase</keyword>
<dbReference type="InterPro" id="IPR001564">
    <property type="entry name" value="Nucleoside_diP_kinase"/>
</dbReference>
<sequence length="141" mass="15886">MEQTLVIIKPDGVRRKLVGRIIQRFEDRQLTITAMRVDRMSRDLAKVHYAHLQEKPFFEEILEYMTSGPVIYLVLEADNAVALVRGMVGFTDGLKATPGTIRGDFAINKDENVVHASDCPEAARNEIQRFFGAEAPLEIAI</sequence>
<dbReference type="Gene3D" id="3.30.70.141">
    <property type="entry name" value="Nucleoside diphosphate kinase-like domain"/>
    <property type="match status" value="1"/>
</dbReference>
<dbReference type="Pfam" id="PF00334">
    <property type="entry name" value="NDK"/>
    <property type="match status" value="1"/>
</dbReference>
<dbReference type="GO" id="GO:0016301">
    <property type="term" value="F:kinase activity"/>
    <property type="evidence" value="ECO:0007669"/>
    <property type="project" value="UniProtKB-KW"/>
</dbReference>
<evidence type="ECO:0000256" key="1">
    <source>
        <dbReference type="ARBA" id="ARBA00001946"/>
    </source>
</evidence>
<comment type="caution">
    <text evidence="10">The sequence shown here is derived from an EMBL/GenBank/DDBJ whole genome shotgun (WGS) entry which is preliminary data.</text>
</comment>
<evidence type="ECO:0000259" key="9">
    <source>
        <dbReference type="SMART" id="SM00562"/>
    </source>
</evidence>
<gene>
    <name evidence="6" type="primary">ndk</name>
    <name evidence="10" type="ORF">BAU18_001246</name>
</gene>
<evidence type="ECO:0000256" key="3">
    <source>
        <dbReference type="ARBA" id="ARBA00022679"/>
    </source>
</evidence>
<keyword evidence="3 6" id="KW-0808">Transferase</keyword>
<keyword evidence="6" id="KW-0597">Phosphoprotein</keyword>
<evidence type="ECO:0000256" key="2">
    <source>
        <dbReference type="ARBA" id="ARBA00008142"/>
    </source>
</evidence>
<reference evidence="10 11" key="2">
    <citation type="submission" date="2024-02" db="EMBL/GenBank/DDBJ databases">
        <title>The Genome Sequence of Enterococcus diestrammenae JM9A.</title>
        <authorList>
            <person name="Earl A."/>
            <person name="Manson A."/>
            <person name="Gilmore M."/>
            <person name="Sanders J."/>
            <person name="Shea T."/>
            <person name="Howe W."/>
            <person name="Livny J."/>
            <person name="Cuomo C."/>
            <person name="Neafsey D."/>
            <person name="Birren B."/>
        </authorList>
    </citation>
    <scope>NUCLEOTIDE SEQUENCE [LARGE SCALE GENOMIC DNA]</scope>
    <source>
        <strain evidence="10 11">JM9A</strain>
    </source>
</reference>
<feature type="binding site" evidence="6 7">
    <location>
        <position position="9"/>
    </location>
    <ligand>
        <name>ATP</name>
        <dbReference type="ChEBI" id="CHEBI:30616"/>
    </ligand>
</feature>